<feature type="compositionally biased region" description="Polar residues" evidence="1">
    <location>
        <begin position="123"/>
        <end position="132"/>
    </location>
</feature>
<name>A0AAV7RN15_PLEWA</name>
<gene>
    <name evidence="2" type="ORF">NDU88_006114</name>
</gene>
<proteinExistence type="predicted"/>
<feature type="region of interest" description="Disordered" evidence="1">
    <location>
        <begin position="119"/>
        <end position="183"/>
    </location>
</feature>
<feature type="region of interest" description="Disordered" evidence="1">
    <location>
        <begin position="416"/>
        <end position="452"/>
    </location>
</feature>
<dbReference type="AlphaFoldDB" id="A0AAV7RN15"/>
<accession>A0AAV7RN15</accession>
<feature type="compositionally biased region" description="Polar residues" evidence="1">
    <location>
        <begin position="56"/>
        <end position="79"/>
    </location>
</feature>
<comment type="caution">
    <text evidence="2">The sequence shown here is derived from an EMBL/GenBank/DDBJ whole genome shotgun (WGS) entry which is preliminary data.</text>
</comment>
<reference evidence="2" key="1">
    <citation type="journal article" date="2022" name="bioRxiv">
        <title>Sequencing and chromosome-scale assembly of the giantPleurodeles waltlgenome.</title>
        <authorList>
            <person name="Brown T."/>
            <person name="Elewa A."/>
            <person name="Iarovenko S."/>
            <person name="Subramanian E."/>
            <person name="Araus A.J."/>
            <person name="Petzold A."/>
            <person name="Susuki M."/>
            <person name="Suzuki K.-i.T."/>
            <person name="Hayashi T."/>
            <person name="Toyoda A."/>
            <person name="Oliveira C."/>
            <person name="Osipova E."/>
            <person name="Leigh N.D."/>
            <person name="Simon A."/>
            <person name="Yun M.H."/>
        </authorList>
    </citation>
    <scope>NUCLEOTIDE SEQUENCE</scope>
    <source>
        <strain evidence="2">20211129_DDA</strain>
        <tissue evidence="2">Liver</tissue>
    </source>
</reference>
<evidence type="ECO:0000313" key="2">
    <source>
        <dbReference type="EMBL" id="KAJ1153353.1"/>
    </source>
</evidence>
<dbReference type="EMBL" id="JANPWB010000009">
    <property type="protein sequence ID" value="KAJ1153353.1"/>
    <property type="molecule type" value="Genomic_DNA"/>
</dbReference>
<feature type="compositionally biased region" description="Basic and acidic residues" evidence="1">
    <location>
        <begin position="140"/>
        <end position="151"/>
    </location>
</feature>
<sequence length="452" mass="45225">MTPLMFRILAVAYPELDGRLRASQQTQGASTGGGTVAPEHEGAASHMAMEGHTTDSECTSGTEGEGSFTSATGSPSSDTDSFDDVGSLVVAAPSSHRSASAKKPSIPVVPVQGLWSAPATRAGSRTRSQGTGSPPPVKALKLESGRRDRVKTPGGKTTDMDSKGIGESAVTPPKVGKGQRKSAQPVVSVTVEKCAIISGGRDTTASTVVTGPETTARVTAQEGPSIVTGQETTARVTAQEGPRIVTGQETTATAGVIAQEGTSIITGPETTARVTAQEGPSIVTGPETTARVTAQEGPSIVTGQETTARVTAQEGPSIVTGPETTARVTAQEGTSIVTGQETTAGVSAQEGPSIVTGQETTARVTAQEGPSIVTGPETTARVTAQEGPSIVTGQETTATAGVSAQEGPSIVTCQETTAGVSAQEGPSIVTGQETTTGVSALEGPGCHSPAGQ</sequence>
<feature type="compositionally biased region" description="Polar residues" evidence="1">
    <location>
        <begin position="429"/>
        <end position="438"/>
    </location>
</feature>
<evidence type="ECO:0000256" key="1">
    <source>
        <dbReference type="SAM" id="MobiDB-lite"/>
    </source>
</evidence>
<keyword evidence="3" id="KW-1185">Reference proteome</keyword>
<evidence type="ECO:0000313" key="3">
    <source>
        <dbReference type="Proteomes" id="UP001066276"/>
    </source>
</evidence>
<dbReference type="Proteomes" id="UP001066276">
    <property type="component" value="Chromosome 5"/>
</dbReference>
<feature type="region of interest" description="Disordered" evidence="1">
    <location>
        <begin position="22"/>
        <end position="81"/>
    </location>
</feature>
<organism evidence="2 3">
    <name type="scientific">Pleurodeles waltl</name>
    <name type="common">Iberian ribbed newt</name>
    <dbReference type="NCBI Taxonomy" id="8319"/>
    <lineage>
        <taxon>Eukaryota</taxon>
        <taxon>Metazoa</taxon>
        <taxon>Chordata</taxon>
        <taxon>Craniata</taxon>
        <taxon>Vertebrata</taxon>
        <taxon>Euteleostomi</taxon>
        <taxon>Amphibia</taxon>
        <taxon>Batrachia</taxon>
        <taxon>Caudata</taxon>
        <taxon>Salamandroidea</taxon>
        <taxon>Salamandridae</taxon>
        <taxon>Pleurodelinae</taxon>
        <taxon>Pleurodeles</taxon>
    </lineage>
</organism>
<protein>
    <submittedName>
        <fullName evidence="2">Uncharacterized protein</fullName>
    </submittedName>
</protein>